<protein>
    <submittedName>
        <fullName evidence="1">Uncharacterized protein</fullName>
    </submittedName>
</protein>
<dbReference type="RefSeq" id="WP_220288432.1">
    <property type="nucleotide sequence ID" value="NZ_JAEUAX010000006.1"/>
</dbReference>
<comment type="caution">
    <text evidence="1">The sequence shown here is derived from an EMBL/GenBank/DDBJ whole genome shotgun (WGS) entry which is preliminary data.</text>
</comment>
<dbReference type="Proteomes" id="UP000777440">
    <property type="component" value="Unassembled WGS sequence"/>
</dbReference>
<accession>A0ABS7I1C1</accession>
<reference evidence="1 2" key="1">
    <citation type="journal article" date="2021" name="MBio">
        <title>Poor Competitiveness of Bradyrhizobium in Pigeon Pea Root Colonization in Indian Soils.</title>
        <authorList>
            <person name="Chalasani D."/>
            <person name="Basu A."/>
            <person name="Pullabhotla S.V.S.R.N."/>
            <person name="Jorrin B."/>
            <person name="Neal A.L."/>
            <person name="Poole P.S."/>
            <person name="Podile A.R."/>
            <person name="Tkacz A."/>
        </authorList>
    </citation>
    <scope>NUCLEOTIDE SEQUENCE [LARGE SCALE GENOMIC DNA]</scope>
    <source>
        <strain evidence="1 2">HU12</strain>
    </source>
</reference>
<evidence type="ECO:0000313" key="2">
    <source>
        <dbReference type="Proteomes" id="UP000777440"/>
    </source>
</evidence>
<dbReference type="EMBL" id="JAEUAX010000006">
    <property type="protein sequence ID" value="MBW9110582.1"/>
    <property type="molecule type" value="Genomic_DNA"/>
</dbReference>
<sequence>MYDTTYAGQIIHRQRVDELERELEIRRSQAERGYVPARLAGRPLSAWFRGILHYGGRAAAIAGH</sequence>
<organism evidence="1 2">
    <name type="scientific">Microbacterium ureisolvens</name>
    <dbReference type="NCBI Taxonomy" id="2781186"/>
    <lineage>
        <taxon>Bacteria</taxon>
        <taxon>Bacillati</taxon>
        <taxon>Actinomycetota</taxon>
        <taxon>Actinomycetes</taxon>
        <taxon>Micrococcales</taxon>
        <taxon>Microbacteriaceae</taxon>
        <taxon>Microbacterium</taxon>
    </lineage>
</organism>
<keyword evidence="2" id="KW-1185">Reference proteome</keyword>
<evidence type="ECO:0000313" key="1">
    <source>
        <dbReference type="EMBL" id="MBW9110582.1"/>
    </source>
</evidence>
<proteinExistence type="predicted"/>
<name>A0ABS7I1C1_9MICO</name>
<gene>
    <name evidence="1" type="ORF">JNB61_12430</name>
</gene>